<dbReference type="Gene3D" id="3.20.20.10">
    <property type="entry name" value="Alanine racemase"/>
    <property type="match status" value="1"/>
</dbReference>
<evidence type="ECO:0000313" key="3">
    <source>
        <dbReference type="Proteomes" id="UP000030145"/>
    </source>
</evidence>
<dbReference type="GO" id="GO:0036088">
    <property type="term" value="P:D-serine catabolic process"/>
    <property type="evidence" value="ECO:0007669"/>
    <property type="project" value="TreeGrafter"/>
</dbReference>
<proteinExistence type="predicted"/>
<evidence type="ECO:0000313" key="2">
    <source>
        <dbReference type="EMBL" id="KGM19180.1"/>
    </source>
</evidence>
<sequence>MRADVRAAVTHLDAPFSVLDLDAAIENAQSMTRRAEGTPIRLASKSIRIRELIRRVLELPGYQGILAFNLDEAMWLVESGTCDDVLVAYPSANRESLHRLLCDVHFRDCITLMVDSVEHLNFIDAVVPPQERGSVRVCIDLDASLEVGPVHIGALRSPIRSADHLRSFVRSILARQGFDIVGVMAYEGQIAGTTDTSPAVAVMKSVSVKELAKRREVLIRIVQEELRATGRPALEFVNGGGTGSIETTRSEEVITEIGAGSGVVGPALFDNYKTFTPTPAEWFVVPVVRRPGPNTVTVAGGGRVASGPTGKDRLPVVDWPRDLKMAALEGPGEVQTPLTGPAARNLQLGSHVWMRHAKGGEQCEWTDQVLVVSNGEIIDTWLTYRGEGKSFV</sequence>
<dbReference type="Pfam" id="PF01168">
    <property type="entry name" value="Ala_racemase_N"/>
    <property type="match status" value="1"/>
</dbReference>
<dbReference type="InterPro" id="IPR001608">
    <property type="entry name" value="Ala_racemase_N"/>
</dbReference>
<keyword evidence="3" id="KW-1185">Reference proteome</keyword>
<dbReference type="GeneID" id="300552569"/>
<comment type="caution">
    <text evidence="2">The sequence shown here is derived from an EMBL/GenBank/DDBJ whole genome shotgun (WGS) entry which is preliminary data.</text>
</comment>
<dbReference type="RefSeq" id="WP_035113392.1">
    <property type="nucleotide sequence ID" value="NZ_CP047046.1"/>
</dbReference>
<dbReference type="PANTHER" id="PTHR28004">
    <property type="entry name" value="ZGC:162816-RELATED"/>
    <property type="match status" value="1"/>
</dbReference>
<dbReference type="Proteomes" id="UP000030145">
    <property type="component" value="Unassembled WGS sequence"/>
</dbReference>
<organism evidence="2 3">
    <name type="scientific">Corynebacterium auriscanis</name>
    <dbReference type="NCBI Taxonomy" id="99807"/>
    <lineage>
        <taxon>Bacteria</taxon>
        <taxon>Bacillati</taxon>
        <taxon>Actinomycetota</taxon>
        <taxon>Actinomycetes</taxon>
        <taxon>Mycobacteriales</taxon>
        <taxon>Corynebacteriaceae</taxon>
        <taxon>Corynebacterium</taxon>
    </lineage>
</organism>
<reference evidence="2 3" key="1">
    <citation type="submission" date="2014-10" db="EMBL/GenBank/DDBJ databases">
        <title>Whole Genome sequence of Corynebacterium auriscanis strain CIP 106629.</title>
        <authorList>
            <person name="Hassan S.S."/>
            <person name="Jamal S.B."/>
            <person name="Tiwari S."/>
            <person name="Oliveira L.D.C."/>
            <person name="Souza F."/>
            <person name="Mariano D.C."/>
            <person name="Almeida S."/>
            <person name="Dorella F."/>
            <person name="Pereira F."/>
            <person name="Carvalho A."/>
            <person name="Leal C.A."/>
            <person name="Soares S.D.C."/>
            <person name="Figueiredo H.C."/>
            <person name="Silva A."/>
            <person name="Azevedo V.A."/>
        </authorList>
    </citation>
    <scope>NUCLEOTIDE SEQUENCE [LARGE SCALE GENOMIC DNA]</scope>
    <source>
        <strain evidence="2 3">CIP 106629</strain>
    </source>
</reference>
<dbReference type="CDD" id="cd06813">
    <property type="entry name" value="PLPDE_III_DSD_D-TA_like_2"/>
    <property type="match status" value="1"/>
</dbReference>
<gene>
    <name evidence="2" type="ORF">MA47_03360</name>
</gene>
<dbReference type="EMBL" id="JRVJ01000003">
    <property type="protein sequence ID" value="KGM19180.1"/>
    <property type="molecule type" value="Genomic_DNA"/>
</dbReference>
<dbReference type="GO" id="GO:0008721">
    <property type="term" value="F:D-serine ammonia-lyase activity"/>
    <property type="evidence" value="ECO:0007669"/>
    <property type="project" value="TreeGrafter"/>
</dbReference>
<feature type="domain" description="Alanine racemase N-terminal" evidence="1">
    <location>
        <begin position="20"/>
        <end position="192"/>
    </location>
</feature>
<dbReference type="AlphaFoldDB" id="A0A0A2DIZ3"/>
<dbReference type="PANTHER" id="PTHR28004:SF2">
    <property type="entry name" value="D-SERINE DEHYDRATASE"/>
    <property type="match status" value="1"/>
</dbReference>
<evidence type="ECO:0000259" key="1">
    <source>
        <dbReference type="Pfam" id="PF01168"/>
    </source>
</evidence>
<protein>
    <submittedName>
        <fullName evidence="2">Alanine racemase</fullName>
    </submittedName>
</protein>
<dbReference type="InterPro" id="IPR029066">
    <property type="entry name" value="PLP-binding_barrel"/>
</dbReference>
<dbReference type="InterPro" id="IPR051466">
    <property type="entry name" value="D-amino_acid_metab_enzyme"/>
</dbReference>
<name>A0A0A2DIZ3_9CORY</name>
<accession>A0A0A2DIZ3</accession>
<dbReference type="SUPFAM" id="SSF51419">
    <property type="entry name" value="PLP-binding barrel"/>
    <property type="match status" value="1"/>
</dbReference>